<dbReference type="AlphaFoldDB" id="A0A0F9N2I4"/>
<proteinExistence type="predicted"/>
<gene>
    <name evidence="1" type="ORF">LCGC14_1387160</name>
</gene>
<comment type="caution">
    <text evidence="1">The sequence shown here is derived from an EMBL/GenBank/DDBJ whole genome shotgun (WGS) entry which is preliminary data.</text>
</comment>
<evidence type="ECO:0000313" key="1">
    <source>
        <dbReference type="EMBL" id="KKM75742.1"/>
    </source>
</evidence>
<dbReference type="EMBL" id="LAZR01008922">
    <property type="protein sequence ID" value="KKM75742.1"/>
    <property type="molecule type" value="Genomic_DNA"/>
</dbReference>
<accession>A0A0F9N2I4</accession>
<protein>
    <submittedName>
        <fullName evidence="1">Uncharacterized protein</fullName>
    </submittedName>
</protein>
<organism evidence="1">
    <name type="scientific">marine sediment metagenome</name>
    <dbReference type="NCBI Taxonomy" id="412755"/>
    <lineage>
        <taxon>unclassified sequences</taxon>
        <taxon>metagenomes</taxon>
        <taxon>ecological metagenomes</taxon>
    </lineage>
</organism>
<reference evidence="1" key="1">
    <citation type="journal article" date="2015" name="Nature">
        <title>Complex archaea that bridge the gap between prokaryotes and eukaryotes.</title>
        <authorList>
            <person name="Spang A."/>
            <person name="Saw J.H."/>
            <person name="Jorgensen S.L."/>
            <person name="Zaremba-Niedzwiedzka K."/>
            <person name="Martijn J."/>
            <person name="Lind A.E."/>
            <person name="van Eijk R."/>
            <person name="Schleper C."/>
            <person name="Guy L."/>
            <person name="Ettema T.J."/>
        </authorList>
    </citation>
    <scope>NUCLEOTIDE SEQUENCE</scope>
</reference>
<name>A0A0F9N2I4_9ZZZZ</name>
<sequence>MPSFRDSRTGQLIDLPEGLDPGQESVILQQILNAEPVTAGQPLGRRRELVPQVFTARQRSAEEQLGAPLARGEEFEDFGLRFDVARSDLLSEKIKKIKESAPGLDIRVFEEGGEPKIALRKSGAKEFVLLDSPESFTFSDLADIAGIILTPETALEIAAAIKTRGASLIKRAATEFGAGSIGRAIDIGIEEARGFQDDPLEAAFPDIAISGVAAALGELAVAPVRRGVRGLAGAGAIQLTPEELAATRTAREIGIKLSPGEITPLARRLEQQAAATSKAVQTARLKKVSLLLKDLENMREAIGKVDISDAQLEQMAIRAEEDIFAMVTFRGEISLERAGRALKKGRKAFVQIWKKTLLKRRYDDALRAGEEAAFDLTPGVEFAEDVLRGVRGKKLVAEIAEPGTKVTTKTSTELTEKEGELVTTKVIEERTTKGPTGGIKERTIVTTPEEGKETVKILKGRTEIEDAAIGADDIAAAQLQDINKELRDIIETIASLDPNVQAFEGNTAFEQLKAIRTRLFDLKNADIQGGEDISNRLAGQMWDIIKGVMETPIGGDPAFKRLLVKANKANQTFERILEVVDIKRIATETSPDRLLGSLAKPGGGFTLRILKRIIPEEKFKLFQDGYKTRLLNEPEKILATLDTFRRDPQALDLLLSRAEQAEFRKVGRAFMQFRTSVVSKLLTKQTGTAQRARRLILKGSAEELAGIVRRAGGKNSSEGRTLAAATIQVLLDESTIIKRGKAVIDPNKFIPLVRKLEKDGTLDAVLQPGEIKRIKSRQALASFLSVEPDPGASIKGAEIAADIGAILTIPVQPIKGAKRFVTGVIELGRNALVGKLLTSDLGSGFLVGFGKALAQKDLTSLRALSVIAAQVAAKLAVEADKNEGK</sequence>